<evidence type="ECO:0000256" key="10">
    <source>
        <dbReference type="SAM" id="Phobius"/>
    </source>
</evidence>
<dbReference type="Gene3D" id="1.20.5.110">
    <property type="match status" value="1"/>
</dbReference>
<dbReference type="GO" id="GO:0031201">
    <property type="term" value="C:SNARE complex"/>
    <property type="evidence" value="ECO:0007669"/>
    <property type="project" value="TreeGrafter"/>
</dbReference>
<comment type="similarity">
    <text evidence="2">Belongs to the syntaxin family.</text>
</comment>
<dbReference type="GO" id="GO:0006890">
    <property type="term" value="P:retrograde vesicle-mediated transport, Golgi to endoplasmic reticulum"/>
    <property type="evidence" value="ECO:0007669"/>
    <property type="project" value="TreeGrafter"/>
</dbReference>
<keyword evidence="5" id="KW-0653">Protein transport</keyword>
<dbReference type="GO" id="GO:0005783">
    <property type="term" value="C:endoplasmic reticulum"/>
    <property type="evidence" value="ECO:0007669"/>
    <property type="project" value="TreeGrafter"/>
</dbReference>
<name>A0A167NSI4_CALVF</name>
<evidence type="ECO:0000256" key="2">
    <source>
        <dbReference type="ARBA" id="ARBA00009063"/>
    </source>
</evidence>
<dbReference type="FunFam" id="1.20.5.110:FF:000069">
    <property type="entry name" value="Related to syntaxin 18"/>
    <property type="match status" value="1"/>
</dbReference>
<keyword evidence="7" id="KW-0175">Coiled coil</keyword>
<accession>A0A167NSI4</accession>
<keyword evidence="13" id="KW-1185">Reference proteome</keyword>
<dbReference type="AlphaFoldDB" id="A0A167NSI4"/>
<gene>
    <name evidence="12" type="ORF">CALVIDRAFT_562418</name>
</gene>
<evidence type="ECO:0000256" key="6">
    <source>
        <dbReference type="ARBA" id="ARBA00022989"/>
    </source>
</evidence>
<keyword evidence="8 10" id="KW-0472">Membrane</keyword>
<dbReference type="Pfam" id="PF10496">
    <property type="entry name" value="Syntaxin-18_N"/>
    <property type="match status" value="1"/>
</dbReference>
<feature type="region of interest" description="Disordered" evidence="9">
    <location>
        <begin position="79"/>
        <end position="106"/>
    </location>
</feature>
<dbReference type="PANTHER" id="PTHR15959:SF0">
    <property type="entry name" value="SYNTAXIN-18"/>
    <property type="match status" value="1"/>
</dbReference>
<keyword evidence="4 10" id="KW-0812">Transmembrane</keyword>
<evidence type="ECO:0000256" key="9">
    <source>
        <dbReference type="SAM" id="MobiDB-lite"/>
    </source>
</evidence>
<reference evidence="12 13" key="1">
    <citation type="journal article" date="2016" name="Mol. Biol. Evol.">
        <title>Comparative Genomics of Early-Diverging Mushroom-Forming Fungi Provides Insights into the Origins of Lignocellulose Decay Capabilities.</title>
        <authorList>
            <person name="Nagy L.G."/>
            <person name="Riley R."/>
            <person name="Tritt A."/>
            <person name="Adam C."/>
            <person name="Daum C."/>
            <person name="Floudas D."/>
            <person name="Sun H."/>
            <person name="Yadav J.S."/>
            <person name="Pangilinan J."/>
            <person name="Larsson K.H."/>
            <person name="Matsuura K."/>
            <person name="Barry K."/>
            <person name="Labutti K."/>
            <person name="Kuo R."/>
            <person name="Ohm R.A."/>
            <person name="Bhattacharya S.S."/>
            <person name="Shirouzu T."/>
            <person name="Yoshinaga Y."/>
            <person name="Martin F.M."/>
            <person name="Grigoriev I.V."/>
            <person name="Hibbett D.S."/>
        </authorList>
    </citation>
    <scope>NUCLEOTIDE SEQUENCE [LARGE SCALE GENOMIC DNA]</scope>
    <source>
        <strain evidence="12 13">TUFC12733</strain>
    </source>
</reference>
<evidence type="ECO:0000256" key="1">
    <source>
        <dbReference type="ARBA" id="ARBA00004211"/>
    </source>
</evidence>
<dbReference type="STRING" id="1330018.A0A167NSI4"/>
<dbReference type="GO" id="GO:0015031">
    <property type="term" value="P:protein transport"/>
    <property type="evidence" value="ECO:0007669"/>
    <property type="project" value="UniProtKB-KW"/>
</dbReference>
<evidence type="ECO:0000313" key="12">
    <source>
        <dbReference type="EMBL" id="KZO98021.1"/>
    </source>
</evidence>
<sequence length="363" mass="40030">MVSVDITSEFRASVQSALRTLPESKRRRPRAKKVPDGGQGEQGYAAAYLHEAYAILEHINTLNQMLSSIRHAYLNVDSSSSLGHSRRQTKAEGKGTGKERRWEGAKRLTDQERDEIDLQAKVILRRCLDRVKQLELLEAKRASSAPNKSSLLRLLPTRLTSTQSSAESDSLAAHYAGITWYVNRQLAACSAAQGEMQGERVRRQLERARSLGGAVGAGAVGAGMGGEVRRFDPSAVAAGTSGQPAYLSSQEEEEPLTAEQMQLFEQENSSILRSAENVLAEVQRAEQSLHEIGALQGELVAHLTAQTEVTDRLYEEAVGTRGEVERGNEQLRKARERGGDARKWLLFFLIGASLALLFLHYYQ</sequence>
<dbReference type="OrthoDB" id="342981at2759"/>
<dbReference type="InterPro" id="IPR019529">
    <property type="entry name" value="Syntaxin-18_N"/>
</dbReference>
<evidence type="ECO:0000313" key="13">
    <source>
        <dbReference type="Proteomes" id="UP000076738"/>
    </source>
</evidence>
<keyword evidence="3" id="KW-0813">Transport</keyword>
<evidence type="ECO:0000259" key="11">
    <source>
        <dbReference type="Pfam" id="PF10496"/>
    </source>
</evidence>
<keyword evidence="6 10" id="KW-1133">Transmembrane helix</keyword>
<comment type="subcellular location">
    <subcellularLocation>
        <location evidence="1">Membrane</location>
        <topology evidence="1">Single-pass type IV membrane protein</topology>
    </subcellularLocation>
</comment>
<proteinExistence type="inferred from homology"/>
<evidence type="ECO:0000256" key="3">
    <source>
        <dbReference type="ARBA" id="ARBA00022448"/>
    </source>
</evidence>
<feature type="region of interest" description="Disordered" evidence="9">
    <location>
        <begin position="20"/>
        <end position="41"/>
    </location>
</feature>
<evidence type="ECO:0000256" key="4">
    <source>
        <dbReference type="ARBA" id="ARBA00022692"/>
    </source>
</evidence>
<feature type="transmembrane region" description="Helical" evidence="10">
    <location>
        <begin position="344"/>
        <end position="362"/>
    </location>
</feature>
<evidence type="ECO:0000256" key="7">
    <source>
        <dbReference type="ARBA" id="ARBA00023054"/>
    </source>
</evidence>
<evidence type="ECO:0000256" key="5">
    <source>
        <dbReference type="ARBA" id="ARBA00022927"/>
    </source>
</evidence>
<feature type="domain" description="SNARE-complex protein Syntaxin-18 N-terminal" evidence="11">
    <location>
        <begin position="5"/>
        <end position="116"/>
    </location>
</feature>
<evidence type="ECO:0000256" key="8">
    <source>
        <dbReference type="ARBA" id="ARBA00023136"/>
    </source>
</evidence>
<organism evidence="12 13">
    <name type="scientific">Calocera viscosa (strain TUFC12733)</name>
    <dbReference type="NCBI Taxonomy" id="1330018"/>
    <lineage>
        <taxon>Eukaryota</taxon>
        <taxon>Fungi</taxon>
        <taxon>Dikarya</taxon>
        <taxon>Basidiomycota</taxon>
        <taxon>Agaricomycotina</taxon>
        <taxon>Dacrymycetes</taxon>
        <taxon>Dacrymycetales</taxon>
        <taxon>Dacrymycetaceae</taxon>
        <taxon>Calocera</taxon>
    </lineage>
</organism>
<feature type="compositionally biased region" description="Basic and acidic residues" evidence="9">
    <location>
        <begin position="89"/>
        <end position="106"/>
    </location>
</feature>
<dbReference type="Proteomes" id="UP000076738">
    <property type="component" value="Unassembled WGS sequence"/>
</dbReference>
<protein>
    <recommendedName>
        <fullName evidence="11">SNARE-complex protein Syntaxin-18 N-terminal domain-containing protein</fullName>
    </recommendedName>
</protein>
<dbReference type="PANTHER" id="PTHR15959">
    <property type="entry name" value="SYNTAXIN-18"/>
    <property type="match status" value="1"/>
</dbReference>
<dbReference type="EMBL" id="KV417277">
    <property type="protein sequence ID" value="KZO98021.1"/>
    <property type="molecule type" value="Genomic_DNA"/>
</dbReference>